<dbReference type="GO" id="GO:0016747">
    <property type="term" value="F:acyltransferase activity, transferring groups other than amino-acyl groups"/>
    <property type="evidence" value="ECO:0007669"/>
    <property type="project" value="InterPro"/>
</dbReference>
<name>A0A7T7XK41_9SPIR</name>
<dbReference type="KEGG" id="bhc:JFL75_11895"/>
<accession>A0A7T7XK41</accession>
<dbReference type="Proteomes" id="UP000595917">
    <property type="component" value="Chromosome"/>
</dbReference>
<dbReference type="SUPFAM" id="SSF55729">
    <property type="entry name" value="Acyl-CoA N-acyltransferases (Nat)"/>
    <property type="match status" value="1"/>
</dbReference>
<protein>
    <submittedName>
        <fullName evidence="2">GNAT family N-acetyltransferase</fullName>
    </submittedName>
</protein>
<dbReference type="InterPro" id="IPR000182">
    <property type="entry name" value="GNAT_dom"/>
</dbReference>
<dbReference type="EMBL" id="CP067089">
    <property type="protein sequence ID" value="QQO07648.1"/>
    <property type="molecule type" value="Genomic_DNA"/>
</dbReference>
<evidence type="ECO:0000259" key="1">
    <source>
        <dbReference type="PROSITE" id="PS51186"/>
    </source>
</evidence>
<keyword evidence="3" id="KW-1185">Reference proteome</keyword>
<dbReference type="PANTHER" id="PTHR43792">
    <property type="entry name" value="GNAT FAMILY, PUTATIVE (AFU_ORTHOLOGUE AFUA_3G00765)-RELATED-RELATED"/>
    <property type="match status" value="1"/>
</dbReference>
<dbReference type="Pfam" id="PF13302">
    <property type="entry name" value="Acetyltransf_3"/>
    <property type="match status" value="1"/>
</dbReference>
<proteinExistence type="predicted"/>
<organism evidence="2 3">
    <name type="scientific">Breznakiella homolactica</name>
    <dbReference type="NCBI Taxonomy" id="2798577"/>
    <lineage>
        <taxon>Bacteria</taxon>
        <taxon>Pseudomonadati</taxon>
        <taxon>Spirochaetota</taxon>
        <taxon>Spirochaetia</taxon>
        <taxon>Spirochaetales</taxon>
        <taxon>Breznakiellaceae</taxon>
        <taxon>Breznakiella</taxon>
    </lineage>
</organism>
<dbReference type="InterPro" id="IPR016181">
    <property type="entry name" value="Acyl_CoA_acyltransferase"/>
</dbReference>
<dbReference type="RefSeq" id="WP_215624954.1">
    <property type="nucleotide sequence ID" value="NZ_CP067089.2"/>
</dbReference>
<dbReference type="AlphaFoldDB" id="A0A7T7XK41"/>
<dbReference type="InterPro" id="IPR051531">
    <property type="entry name" value="N-acetyltransferase"/>
</dbReference>
<reference evidence="2" key="1">
    <citation type="submission" date="2021-01" db="EMBL/GenBank/DDBJ databases">
        <title>Description of Breznakiella homolactica.</title>
        <authorList>
            <person name="Song Y."/>
            <person name="Brune A."/>
        </authorList>
    </citation>
    <scope>NUCLEOTIDE SEQUENCE</scope>
    <source>
        <strain evidence="2">RmG30</strain>
    </source>
</reference>
<feature type="domain" description="N-acetyltransferase" evidence="1">
    <location>
        <begin position="15"/>
        <end position="169"/>
    </location>
</feature>
<dbReference type="Gene3D" id="3.40.630.30">
    <property type="match status" value="1"/>
</dbReference>
<evidence type="ECO:0000313" key="2">
    <source>
        <dbReference type="EMBL" id="QQO07648.1"/>
    </source>
</evidence>
<sequence>MLKHKGTRDIKTERLLLRKITPEDAEMVFKWMSDPEVLKFEDWILHTDTAFTKGFISWVTNDYATDKIYNWGIQLGEELIGNILVTEVLDEAKKGTIGYYLRKDCWSKGYATEAVKAVIRYMFSEVGLYKIDARHAVKNRASGTVLQKAGMAYTGHVKEYYYCHSEWHDCDFYAITQEGNSI</sequence>
<dbReference type="PROSITE" id="PS51186">
    <property type="entry name" value="GNAT"/>
    <property type="match status" value="1"/>
</dbReference>
<evidence type="ECO:0000313" key="3">
    <source>
        <dbReference type="Proteomes" id="UP000595917"/>
    </source>
</evidence>
<gene>
    <name evidence="2" type="ORF">JFL75_11895</name>
</gene>